<dbReference type="Proteomes" id="UP000054321">
    <property type="component" value="Unassembled WGS sequence"/>
</dbReference>
<proteinExistence type="predicted"/>
<accession>A0A0C3DY47</accession>
<dbReference type="EMBL" id="KN832870">
    <property type="protein sequence ID" value="KIN07038.1"/>
    <property type="molecule type" value="Genomic_DNA"/>
</dbReference>
<evidence type="ECO:0000256" key="1">
    <source>
        <dbReference type="SAM" id="MobiDB-lite"/>
    </source>
</evidence>
<keyword evidence="3" id="KW-1185">Reference proteome</keyword>
<reference evidence="2 3" key="1">
    <citation type="submission" date="2014-04" db="EMBL/GenBank/DDBJ databases">
        <authorList>
            <consortium name="DOE Joint Genome Institute"/>
            <person name="Kuo A."/>
            <person name="Martino E."/>
            <person name="Perotto S."/>
            <person name="Kohler A."/>
            <person name="Nagy L.G."/>
            <person name="Floudas D."/>
            <person name="Copeland A."/>
            <person name="Barry K.W."/>
            <person name="Cichocki N."/>
            <person name="Veneault-Fourrey C."/>
            <person name="LaButti K."/>
            <person name="Lindquist E.A."/>
            <person name="Lipzen A."/>
            <person name="Lundell T."/>
            <person name="Morin E."/>
            <person name="Murat C."/>
            <person name="Sun H."/>
            <person name="Tunlid A."/>
            <person name="Henrissat B."/>
            <person name="Grigoriev I.V."/>
            <person name="Hibbett D.S."/>
            <person name="Martin F."/>
            <person name="Nordberg H.P."/>
            <person name="Cantor M.N."/>
            <person name="Hua S.X."/>
        </authorList>
    </citation>
    <scope>NUCLEOTIDE SEQUENCE [LARGE SCALE GENOMIC DNA]</scope>
    <source>
        <strain evidence="2 3">Zn</strain>
    </source>
</reference>
<feature type="region of interest" description="Disordered" evidence="1">
    <location>
        <begin position="1"/>
        <end position="22"/>
    </location>
</feature>
<evidence type="ECO:0000313" key="2">
    <source>
        <dbReference type="EMBL" id="KIN07038.1"/>
    </source>
</evidence>
<feature type="non-terminal residue" evidence="2">
    <location>
        <position position="71"/>
    </location>
</feature>
<dbReference type="AlphaFoldDB" id="A0A0C3DY47"/>
<evidence type="ECO:0000313" key="3">
    <source>
        <dbReference type="Proteomes" id="UP000054321"/>
    </source>
</evidence>
<sequence length="71" mass="8312">MGSPAPSDETDPYEPWEPDPQSDKLALCRYADWDRNRAYDEDLPIYIHYSIEWKIAVNNRAITPIDTEQDL</sequence>
<feature type="compositionally biased region" description="Acidic residues" evidence="1">
    <location>
        <begin position="8"/>
        <end position="17"/>
    </location>
</feature>
<protein>
    <submittedName>
        <fullName evidence="2">Uncharacterized protein</fullName>
    </submittedName>
</protein>
<reference evidence="3" key="2">
    <citation type="submission" date="2015-01" db="EMBL/GenBank/DDBJ databases">
        <title>Evolutionary Origins and Diversification of the Mycorrhizal Mutualists.</title>
        <authorList>
            <consortium name="DOE Joint Genome Institute"/>
            <consortium name="Mycorrhizal Genomics Consortium"/>
            <person name="Kohler A."/>
            <person name="Kuo A."/>
            <person name="Nagy L.G."/>
            <person name="Floudas D."/>
            <person name="Copeland A."/>
            <person name="Barry K.W."/>
            <person name="Cichocki N."/>
            <person name="Veneault-Fourrey C."/>
            <person name="LaButti K."/>
            <person name="Lindquist E.A."/>
            <person name="Lipzen A."/>
            <person name="Lundell T."/>
            <person name="Morin E."/>
            <person name="Murat C."/>
            <person name="Riley R."/>
            <person name="Ohm R."/>
            <person name="Sun H."/>
            <person name="Tunlid A."/>
            <person name="Henrissat B."/>
            <person name="Grigoriev I.V."/>
            <person name="Hibbett D.S."/>
            <person name="Martin F."/>
        </authorList>
    </citation>
    <scope>NUCLEOTIDE SEQUENCE [LARGE SCALE GENOMIC DNA]</scope>
    <source>
        <strain evidence="3">Zn</strain>
    </source>
</reference>
<dbReference type="HOGENOM" id="CLU_187847_0_0_1"/>
<organism evidence="2 3">
    <name type="scientific">Oidiodendron maius (strain Zn)</name>
    <dbReference type="NCBI Taxonomy" id="913774"/>
    <lineage>
        <taxon>Eukaryota</taxon>
        <taxon>Fungi</taxon>
        <taxon>Dikarya</taxon>
        <taxon>Ascomycota</taxon>
        <taxon>Pezizomycotina</taxon>
        <taxon>Leotiomycetes</taxon>
        <taxon>Leotiomycetes incertae sedis</taxon>
        <taxon>Myxotrichaceae</taxon>
        <taxon>Oidiodendron</taxon>
    </lineage>
</organism>
<dbReference type="InParanoid" id="A0A0C3DY47"/>
<name>A0A0C3DY47_OIDMZ</name>
<gene>
    <name evidence="2" type="ORF">OIDMADRAFT_15975</name>
</gene>
<dbReference type="OrthoDB" id="4364447at2759"/>